<feature type="transmembrane region" description="Helical" evidence="9">
    <location>
        <begin position="363"/>
        <end position="382"/>
    </location>
</feature>
<feature type="transmembrane region" description="Helical" evidence="9">
    <location>
        <begin position="332"/>
        <end position="351"/>
    </location>
</feature>
<accession>A0A919T3Q9</accession>
<feature type="transmembrane region" description="Helical" evidence="9">
    <location>
        <begin position="91"/>
        <end position="111"/>
    </location>
</feature>
<keyword evidence="7 9" id="KW-0472">Membrane</keyword>
<sequence>MSAATIAMIALVVFVWGLFSARLGRADLSAPIIFVTAGLLFSHGLHVVDPEQSREIVKLLAEVTLVWVLFADAARVGVRDLRADLGMYARLLAVGLPLTIAAGALLAVWLFDGMGVWPALLIGAALAPTDAALGAAVMTDPAVPDRVRRIINVESGLNDGIATPVVMVAIAGAAAAESVQGEGPGAALADLAIGLAVGIVAALVGGWAMRIARRRGWGSEDFAGPAVLALALAVYGGALWLDGNGFVAAFVAGIAFGNAAGRGDAKEVFYVEQTAGLVSLLTWLLFGALAVPIVFAQADWRVVGYAVLSLTVVRMLPVALVLIGAKLSPPTVAFIGWFGPRGLASIIFALIGLEELGDDGEFAAAVIGTAVLISVFAHGLSAKPLANRYAQNAAGTAPAPPDAPAVPHPPVRRLLHHHPNAAHPRQPDEGNA</sequence>
<evidence type="ECO:0000256" key="4">
    <source>
        <dbReference type="ARBA" id="ARBA00022692"/>
    </source>
</evidence>
<evidence type="ECO:0000313" key="11">
    <source>
        <dbReference type="EMBL" id="GIM88688.1"/>
    </source>
</evidence>
<dbReference type="GO" id="GO:0015297">
    <property type="term" value="F:antiporter activity"/>
    <property type="evidence" value="ECO:0007669"/>
    <property type="project" value="UniProtKB-KW"/>
</dbReference>
<comment type="caution">
    <text evidence="11">The sequence shown here is derived from an EMBL/GenBank/DDBJ whole genome shotgun (WGS) entry which is preliminary data.</text>
</comment>
<dbReference type="GO" id="GO:1902600">
    <property type="term" value="P:proton transmembrane transport"/>
    <property type="evidence" value="ECO:0007669"/>
    <property type="project" value="InterPro"/>
</dbReference>
<keyword evidence="6" id="KW-0406">Ion transport</keyword>
<dbReference type="PANTHER" id="PTHR32507:SF8">
    <property type="entry name" value="CNH1P"/>
    <property type="match status" value="1"/>
</dbReference>
<feature type="transmembrane region" description="Helical" evidence="9">
    <location>
        <begin position="160"/>
        <end position="179"/>
    </location>
</feature>
<name>A0A919T3Q9_9ACTN</name>
<keyword evidence="12" id="KW-1185">Reference proteome</keyword>
<keyword evidence="4 9" id="KW-0812">Transmembrane</keyword>
<feature type="transmembrane region" description="Helical" evidence="9">
    <location>
        <begin position="275"/>
        <end position="296"/>
    </location>
</feature>
<dbReference type="PANTHER" id="PTHR32507">
    <property type="entry name" value="NA(+)/H(+) ANTIPORTER 1"/>
    <property type="match status" value="1"/>
</dbReference>
<feature type="transmembrane region" description="Helical" evidence="9">
    <location>
        <begin position="246"/>
        <end position="263"/>
    </location>
</feature>
<feature type="region of interest" description="Disordered" evidence="8">
    <location>
        <begin position="393"/>
        <end position="432"/>
    </location>
</feature>
<feature type="transmembrane region" description="Helical" evidence="9">
    <location>
        <begin position="222"/>
        <end position="240"/>
    </location>
</feature>
<evidence type="ECO:0000256" key="5">
    <source>
        <dbReference type="ARBA" id="ARBA00022989"/>
    </source>
</evidence>
<dbReference type="AlphaFoldDB" id="A0A919T3Q9"/>
<dbReference type="Pfam" id="PF00999">
    <property type="entry name" value="Na_H_Exchanger"/>
    <property type="match status" value="1"/>
</dbReference>
<feature type="domain" description="Cation/H+ exchanger transmembrane" evidence="10">
    <location>
        <begin position="12"/>
        <end position="387"/>
    </location>
</feature>
<protein>
    <submittedName>
        <fullName evidence="11">Sodium:proton antiporter</fullName>
    </submittedName>
</protein>
<feature type="transmembrane region" description="Helical" evidence="9">
    <location>
        <begin position="30"/>
        <end position="48"/>
    </location>
</feature>
<dbReference type="RefSeq" id="WP_213004667.1">
    <property type="nucleotide sequence ID" value="NZ_BOQN01000005.1"/>
</dbReference>
<reference evidence="11 12" key="1">
    <citation type="submission" date="2021-03" db="EMBL/GenBank/DDBJ databases">
        <title>Whole genome shotgun sequence of Actinoplanes toevensis NBRC 105298.</title>
        <authorList>
            <person name="Komaki H."/>
            <person name="Tamura T."/>
        </authorList>
    </citation>
    <scope>NUCLEOTIDE SEQUENCE [LARGE SCALE GENOMIC DNA]</scope>
    <source>
        <strain evidence="11 12">NBRC 105298</strain>
    </source>
</reference>
<feature type="compositionally biased region" description="Pro residues" evidence="8">
    <location>
        <begin position="398"/>
        <end position="409"/>
    </location>
</feature>
<gene>
    <name evidence="11" type="ORF">Ato02nite_004810</name>
</gene>
<feature type="compositionally biased region" description="Basic residues" evidence="8">
    <location>
        <begin position="410"/>
        <end position="420"/>
    </location>
</feature>
<dbReference type="Proteomes" id="UP000677082">
    <property type="component" value="Unassembled WGS sequence"/>
</dbReference>
<feature type="transmembrane region" description="Helical" evidence="9">
    <location>
        <begin position="117"/>
        <end position="139"/>
    </location>
</feature>
<evidence type="ECO:0000256" key="2">
    <source>
        <dbReference type="ARBA" id="ARBA00022448"/>
    </source>
</evidence>
<proteinExistence type="predicted"/>
<feature type="transmembrane region" description="Helical" evidence="9">
    <location>
        <begin position="302"/>
        <end position="325"/>
    </location>
</feature>
<feature type="transmembrane region" description="Helical" evidence="9">
    <location>
        <begin position="191"/>
        <end position="210"/>
    </location>
</feature>
<evidence type="ECO:0000259" key="10">
    <source>
        <dbReference type="Pfam" id="PF00999"/>
    </source>
</evidence>
<dbReference type="InterPro" id="IPR006153">
    <property type="entry name" value="Cation/H_exchanger_TM"/>
</dbReference>
<evidence type="ECO:0000256" key="3">
    <source>
        <dbReference type="ARBA" id="ARBA00022449"/>
    </source>
</evidence>
<dbReference type="GO" id="GO:0005886">
    <property type="term" value="C:plasma membrane"/>
    <property type="evidence" value="ECO:0007669"/>
    <property type="project" value="UniProtKB-SubCell"/>
</dbReference>
<keyword evidence="3" id="KW-0050">Antiport</keyword>
<comment type="subcellular location">
    <subcellularLocation>
        <location evidence="1">Cell membrane</location>
        <topology evidence="1">Multi-pass membrane protein</topology>
    </subcellularLocation>
</comment>
<organism evidence="11 12">
    <name type="scientific">Paractinoplanes toevensis</name>
    <dbReference type="NCBI Taxonomy" id="571911"/>
    <lineage>
        <taxon>Bacteria</taxon>
        <taxon>Bacillati</taxon>
        <taxon>Actinomycetota</taxon>
        <taxon>Actinomycetes</taxon>
        <taxon>Micromonosporales</taxon>
        <taxon>Micromonosporaceae</taxon>
        <taxon>Paractinoplanes</taxon>
    </lineage>
</organism>
<dbReference type="EMBL" id="BOQN01000005">
    <property type="protein sequence ID" value="GIM88688.1"/>
    <property type="molecule type" value="Genomic_DNA"/>
</dbReference>
<evidence type="ECO:0000256" key="6">
    <source>
        <dbReference type="ARBA" id="ARBA00023065"/>
    </source>
</evidence>
<evidence type="ECO:0000313" key="12">
    <source>
        <dbReference type="Proteomes" id="UP000677082"/>
    </source>
</evidence>
<evidence type="ECO:0000256" key="9">
    <source>
        <dbReference type="SAM" id="Phobius"/>
    </source>
</evidence>
<evidence type="ECO:0000256" key="1">
    <source>
        <dbReference type="ARBA" id="ARBA00004651"/>
    </source>
</evidence>
<evidence type="ECO:0000256" key="8">
    <source>
        <dbReference type="SAM" id="MobiDB-lite"/>
    </source>
</evidence>
<evidence type="ECO:0000256" key="7">
    <source>
        <dbReference type="ARBA" id="ARBA00023136"/>
    </source>
</evidence>
<keyword evidence="5 9" id="KW-1133">Transmembrane helix</keyword>
<keyword evidence="2" id="KW-0813">Transport</keyword>